<dbReference type="Proteomes" id="UP000029733">
    <property type="component" value="Unassembled WGS sequence"/>
</dbReference>
<name>A0A4U8TAG1_9HELI</name>
<organism evidence="2 3">
    <name type="scientific">Helicobacter jaachi</name>
    <dbReference type="NCBI Taxonomy" id="1677920"/>
    <lineage>
        <taxon>Bacteria</taxon>
        <taxon>Pseudomonadati</taxon>
        <taxon>Campylobacterota</taxon>
        <taxon>Epsilonproteobacteria</taxon>
        <taxon>Campylobacterales</taxon>
        <taxon>Helicobacteraceae</taxon>
        <taxon>Helicobacter</taxon>
    </lineage>
</organism>
<proteinExistence type="predicted"/>
<evidence type="ECO:0000313" key="2">
    <source>
        <dbReference type="EMBL" id="TLD96819.1"/>
    </source>
</evidence>
<protein>
    <submittedName>
        <fullName evidence="2">Uncharacterized protein</fullName>
    </submittedName>
</protein>
<keyword evidence="3" id="KW-1185">Reference proteome</keyword>
<reference evidence="2 3" key="1">
    <citation type="journal article" date="2014" name="Genome Announc.">
        <title>Draft genome sequences of eight enterohepatic helicobacter species isolated from both laboratory and wild rodents.</title>
        <authorList>
            <person name="Sheh A."/>
            <person name="Shen Z."/>
            <person name="Fox J.G."/>
        </authorList>
    </citation>
    <scope>NUCLEOTIDE SEQUENCE [LARGE SCALE GENOMIC DNA]</scope>
    <source>
        <strain evidence="2 3">MIT 09-6949</strain>
    </source>
</reference>
<feature type="compositionally biased region" description="Low complexity" evidence="1">
    <location>
        <begin position="50"/>
        <end position="65"/>
    </location>
</feature>
<accession>A0A4U8TAG1</accession>
<sequence>MAVYTCKYCGKQSSAASFAKNSCSKSPTKSHVLMEATTKLSKYVCKHCGSSSSVSSFAANSCSKSPTKSHELIG</sequence>
<evidence type="ECO:0000256" key="1">
    <source>
        <dbReference type="SAM" id="MobiDB-lite"/>
    </source>
</evidence>
<comment type="caution">
    <text evidence="2">The sequence shown here is derived from an EMBL/GenBank/DDBJ whole genome shotgun (WGS) entry which is preliminary data.</text>
</comment>
<feature type="region of interest" description="Disordered" evidence="1">
    <location>
        <begin position="50"/>
        <end position="74"/>
    </location>
</feature>
<gene>
    <name evidence="2" type="ORF">LS71_004270</name>
</gene>
<dbReference type="AlphaFoldDB" id="A0A4U8TAG1"/>
<dbReference type="OrthoDB" id="9801485at2"/>
<dbReference type="EMBL" id="JRPR02000002">
    <property type="protein sequence ID" value="TLD96819.1"/>
    <property type="molecule type" value="Genomic_DNA"/>
</dbReference>
<evidence type="ECO:0000313" key="3">
    <source>
        <dbReference type="Proteomes" id="UP000029733"/>
    </source>
</evidence>